<keyword evidence="1" id="KW-0175">Coiled coil</keyword>
<sequence length="62" mass="7592">TRVLAEDVYSDQMIRARRERSALEEQMRQLIVKKQSVPEWLLRDLEDVRELIKILDRKRKKL</sequence>
<organism evidence="2">
    <name type="scientific">marine sediment metagenome</name>
    <dbReference type="NCBI Taxonomy" id="412755"/>
    <lineage>
        <taxon>unclassified sequences</taxon>
        <taxon>metagenomes</taxon>
        <taxon>ecological metagenomes</taxon>
    </lineage>
</organism>
<comment type="caution">
    <text evidence="2">The sequence shown here is derived from an EMBL/GenBank/DDBJ whole genome shotgun (WGS) entry which is preliminary data.</text>
</comment>
<evidence type="ECO:0000256" key="1">
    <source>
        <dbReference type="SAM" id="Coils"/>
    </source>
</evidence>
<reference evidence="2" key="1">
    <citation type="journal article" date="2015" name="Nature">
        <title>Complex archaea that bridge the gap between prokaryotes and eukaryotes.</title>
        <authorList>
            <person name="Spang A."/>
            <person name="Saw J.H."/>
            <person name="Jorgensen S.L."/>
            <person name="Zaremba-Niedzwiedzka K."/>
            <person name="Martijn J."/>
            <person name="Lind A.E."/>
            <person name="van Eijk R."/>
            <person name="Schleper C."/>
            <person name="Guy L."/>
            <person name="Ettema T.J."/>
        </authorList>
    </citation>
    <scope>NUCLEOTIDE SEQUENCE</scope>
</reference>
<dbReference type="EMBL" id="LAZR01057461">
    <property type="protein sequence ID" value="KKK72025.1"/>
    <property type="molecule type" value="Genomic_DNA"/>
</dbReference>
<name>A0A0F8YE99_9ZZZZ</name>
<protein>
    <submittedName>
        <fullName evidence="2">Uncharacterized protein</fullName>
    </submittedName>
</protein>
<gene>
    <name evidence="2" type="ORF">LCGC14_2908080</name>
</gene>
<evidence type="ECO:0000313" key="2">
    <source>
        <dbReference type="EMBL" id="KKK72025.1"/>
    </source>
</evidence>
<feature type="non-terminal residue" evidence="2">
    <location>
        <position position="1"/>
    </location>
</feature>
<proteinExistence type="predicted"/>
<feature type="coiled-coil region" evidence="1">
    <location>
        <begin position="6"/>
        <end position="33"/>
    </location>
</feature>
<accession>A0A0F8YE99</accession>
<dbReference type="AlphaFoldDB" id="A0A0F8YE99"/>